<feature type="region of interest" description="Disordered" evidence="1">
    <location>
        <begin position="39"/>
        <end position="93"/>
    </location>
</feature>
<sequence>MVQRAAGTRRAHKCIHAEYGQTESSAVCTRLDGAGVRRCKRGRGRRAKGRKEGEAGRRRARGREGDGAGMQNKRGEREVRTSHLLPGRRRSRSTNRCGLDTARVAVWALERRGWSAFDRCERVVSRHVSARASGSVCVRVRGSAGRERRRRGGQRGTVQECTTADPAGAQMRWRGRPRGNESGAGLGNRLPLSPHAGTRPTQHPRALIYPHRGQLRQRSRDLVSLPQSTATARAGCGWGAAHEGGDGEG</sequence>
<name>A0AAD6T6L7_9AGAR</name>
<evidence type="ECO:0000313" key="2">
    <source>
        <dbReference type="EMBL" id="KAJ7040080.1"/>
    </source>
</evidence>
<organism evidence="2 3">
    <name type="scientific">Mycena alexandri</name>
    <dbReference type="NCBI Taxonomy" id="1745969"/>
    <lineage>
        <taxon>Eukaryota</taxon>
        <taxon>Fungi</taxon>
        <taxon>Dikarya</taxon>
        <taxon>Basidiomycota</taxon>
        <taxon>Agaricomycotina</taxon>
        <taxon>Agaricomycetes</taxon>
        <taxon>Agaricomycetidae</taxon>
        <taxon>Agaricales</taxon>
        <taxon>Marasmiineae</taxon>
        <taxon>Mycenaceae</taxon>
        <taxon>Mycena</taxon>
    </lineage>
</organism>
<feature type="compositionally biased region" description="Basic and acidic residues" evidence="1">
    <location>
        <begin position="50"/>
        <end position="66"/>
    </location>
</feature>
<evidence type="ECO:0000256" key="1">
    <source>
        <dbReference type="SAM" id="MobiDB-lite"/>
    </source>
</evidence>
<evidence type="ECO:0000313" key="3">
    <source>
        <dbReference type="Proteomes" id="UP001218188"/>
    </source>
</evidence>
<proteinExistence type="predicted"/>
<comment type="caution">
    <text evidence="2">The sequence shown here is derived from an EMBL/GenBank/DDBJ whole genome shotgun (WGS) entry which is preliminary data.</text>
</comment>
<accession>A0AAD6T6L7</accession>
<dbReference type="EMBL" id="JARJCM010000023">
    <property type="protein sequence ID" value="KAJ7040080.1"/>
    <property type="molecule type" value="Genomic_DNA"/>
</dbReference>
<dbReference type="Proteomes" id="UP001218188">
    <property type="component" value="Unassembled WGS sequence"/>
</dbReference>
<feature type="compositionally biased region" description="Basic residues" evidence="1">
    <location>
        <begin position="39"/>
        <end position="49"/>
    </location>
</feature>
<gene>
    <name evidence="2" type="ORF">C8F04DRAFT_264873</name>
</gene>
<feature type="region of interest" description="Disordered" evidence="1">
    <location>
        <begin position="145"/>
        <end position="203"/>
    </location>
</feature>
<protein>
    <submittedName>
        <fullName evidence="2">Uncharacterized protein</fullName>
    </submittedName>
</protein>
<reference evidence="2" key="1">
    <citation type="submission" date="2023-03" db="EMBL/GenBank/DDBJ databases">
        <title>Massive genome expansion in bonnet fungi (Mycena s.s.) driven by repeated elements and novel gene families across ecological guilds.</title>
        <authorList>
            <consortium name="Lawrence Berkeley National Laboratory"/>
            <person name="Harder C.B."/>
            <person name="Miyauchi S."/>
            <person name="Viragh M."/>
            <person name="Kuo A."/>
            <person name="Thoen E."/>
            <person name="Andreopoulos B."/>
            <person name="Lu D."/>
            <person name="Skrede I."/>
            <person name="Drula E."/>
            <person name="Henrissat B."/>
            <person name="Morin E."/>
            <person name="Kohler A."/>
            <person name="Barry K."/>
            <person name="LaButti K."/>
            <person name="Morin E."/>
            <person name="Salamov A."/>
            <person name="Lipzen A."/>
            <person name="Mereny Z."/>
            <person name="Hegedus B."/>
            <person name="Baldrian P."/>
            <person name="Stursova M."/>
            <person name="Weitz H."/>
            <person name="Taylor A."/>
            <person name="Grigoriev I.V."/>
            <person name="Nagy L.G."/>
            <person name="Martin F."/>
            <person name="Kauserud H."/>
        </authorList>
    </citation>
    <scope>NUCLEOTIDE SEQUENCE</scope>
    <source>
        <strain evidence="2">CBHHK200</strain>
    </source>
</reference>
<keyword evidence="3" id="KW-1185">Reference proteome</keyword>
<dbReference type="AlphaFoldDB" id="A0AAD6T6L7"/>